<evidence type="ECO:0000313" key="2">
    <source>
        <dbReference type="EMBL" id="CAD8873357.1"/>
    </source>
</evidence>
<protein>
    <submittedName>
        <fullName evidence="2">Uncharacterized protein</fullName>
    </submittedName>
</protein>
<reference evidence="2" key="1">
    <citation type="submission" date="2021-01" db="EMBL/GenBank/DDBJ databases">
        <authorList>
            <person name="Corre E."/>
            <person name="Pelletier E."/>
            <person name="Niang G."/>
            <person name="Scheremetjew M."/>
            <person name="Finn R."/>
            <person name="Kale V."/>
            <person name="Holt S."/>
            <person name="Cochrane G."/>
            <person name="Meng A."/>
            <person name="Brown T."/>
            <person name="Cohen L."/>
        </authorList>
    </citation>
    <scope>NUCLEOTIDE SEQUENCE</scope>
    <source>
        <strain evidence="2">308</strain>
    </source>
</reference>
<feature type="region of interest" description="Disordered" evidence="1">
    <location>
        <begin position="47"/>
        <end position="88"/>
    </location>
</feature>
<dbReference type="EMBL" id="HBFR01000865">
    <property type="protein sequence ID" value="CAD8873357.1"/>
    <property type="molecule type" value="Transcribed_RNA"/>
</dbReference>
<evidence type="ECO:0000256" key="1">
    <source>
        <dbReference type="SAM" id="MobiDB-lite"/>
    </source>
</evidence>
<sequence length="101" mass="10936">MFVASVDDAVGPKDALSRGWPVHRVGEEASNAVVYAKRRLCGPARGVVRQREGTRRTPSKRAAAPRSHRRRLGVDGLRSESSVQSRSLPSDAVAMISTITI</sequence>
<proteinExistence type="predicted"/>
<feature type="compositionally biased region" description="Polar residues" evidence="1">
    <location>
        <begin position="79"/>
        <end position="88"/>
    </location>
</feature>
<gene>
    <name evidence="2" type="ORF">CHYS00102_LOCUS515</name>
</gene>
<name>A0A7S1FLA8_9STRA</name>
<organism evidence="2">
    <name type="scientific">Corethron hystrix</name>
    <dbReference type="NCBI Taxonomy" id="216773"/>
    <lineage>
        <taxon>Eukaryota</taxon>
        <taxon>Sar</taxon>
        <taxon>Stramenopiles</taxon>
        <taxon>Ochrophyta</taxon>
        <taxon>Bacillariophyta</taxon>
        <taxon>Coscinodiscophyceae</taxon>
        <taxon>Corethrophycidae</taxon>
        <taxon>Corethrales</taxon>
        <taxon>Corethraceae</taxon>
        <taxon>Corethron</taxon>
    </lineage>
</organism>
<dbReference type="AlphaFoldDB" id="A0A7S1FLA8"/>
<accession>A0A7S1FLA8</accession>